<evidence type="ECO:0000313" key="9">
    <source>
        <dbReference type="Proteomes" id="UP000254258"/>
    </source>
</evidence>
<dbReference type="AlphaFoldDB" id="A0A370WSG0"/>
<keyword evidence="2" id="KW-1003">Cell membrane</keyword>
<feature type="transmembrane region" description="Helical" evidence="6">
    <location>
        <begin position="261"/>
        <end position="280"/>
    </location>
</feature>
<evidence type="ECO:0000313" key="8">
    <source>
        <dbReference type="EMBL" id="RDS79060.1"/>
    </source>
</evidence>
<feature type="transmembrane region" description="Helical" evidence="6">
    <location>
        <begin position="27"/>
        <end position="46"/>
    </location>
</feature>
<keyword evidence="3 6" id="KW-0812">Transmembrane</keyword>
<evidence type="ECO:0000259" key="7">
    <source>
        <dbReference type="Pfam" id="PF05231"/>
    </source>
</evidence>
<dbReference type="InterPro" id="IPR007895">
    <property type="entry name" value="MASE1"/>
</dbReference>
<accession>A0A370WSG0</accession>
<feature type="transmembrane region" description="Helical" evidence="6">
    <location>
        <begin position="92"/>
        <end position="112"/>
    </location>
</feature>
<comment type="caution">
    <text evidence="8">The sequence shown here is derived from an EMBL/GenBank/DDBJ whole genome shotgun (WGS) entry which is preliminary data.</text>
</comment>
<evidence type="ECO:0000256" key="4">
    <source>
        <dbReference type="ARBA" id="ARBA00022989"/>
    </source>
</evidence>
<protein>
    <recommendedName>
        <fullName evidence="7">MASE1 domain-containing protein</fullName>
    </recommendedName>
</protein>
<evidence type="ECO:0000256" key="1">
    <source>
        <dbReference type="ARBA" id="ARBA00004651"/>
    </source>
</evidence>
<evidence type="ECO:0000256" key="5">
    <source>
        <dbReference type="ARBA" id="ARBA00023136"/>
    </source>
</evidence>
<organism evidence="8 9">
    <name type="scientific">Dyella monticola</name>
    <dbReference type="NCBI Taxonomy" id="1927958"/>
    <lineage>
        <taxon>Bacteria</taxon>
        <taxon>Pseudomonadati</taxon>
        <taxon>Pseudomonadota</taxon>
        <taxon>Gammaproteobacteria</taxon>
        <taxon>Lysobacterales</taxon>
        <taxon>Rhodanobacteraceae</taxon>
        <taxon>Dyella</taxon>
    </lineage>
</organism>
<proteinExistence type="predicted"/>
<comment type="subcellular location">
    <subcellularLocation>
        <location evidence="1">Cell membrane</location>
        <topology evidence="1">Multi-pass membrane protein</topology>
    </subcellularLocation>
</comment>
<dbReference type="Proteomes" id="UP000254258">
    <property type="component" value="Unassembled WGS sequence"/>
</dbReference>
<evidence type="ECO:0000256" key="6">
    <source>
        <dbReference type="SAM" id="Phobius"/>
    </source>
</evidence>
<keyword evidence="5 6" id="KW-0472">Membrane</keyword>
<feature type="transmembrane region" description="Helical" evidence="6">
    <location>
        <begin position="292"/>
        <end position="310"/>
    </location>
</feature>
<dbReference type="GO" id="GO:0005886">
    <property type="term" value="C:plasma membrane"/>
    <property type="evidence" value="ECO:0007669"/>
    <property type="project" value="UniProtKB-SubCell"/>
</dbReference>
<feature type="transmembrane region" description="Helical" evidence="6">
    <location>
        <begin position="170"/>
        <end position="191"/>
    </location>
</feature>
<dbReference type="Pfam" id="PF05231">
    <property type="entry name" value="MASE1"/>
    <property type="match status" value="1"/>
</dbReference>
<dbReference type="EMBL" id="QRBE01000017">
    <property type="protein sequence ID" value="RDS79060.1"/>
    <property type="molecule type" value="Genomic_DNA"/>
</dbReference>
<sequence>MWRYHRDLERMITPFIRRHLAAHHWDIHALVALGYAVIYLLIVRMLAQAPWPFAYGLRVACLFLVPYRYWPALALGELLPLGYHNAQHFSDYGWAWCVVASIPPIVLGMPVVGWFRKRAALFPERRLVDISKLLYCTLILSTLWAITAYLRLFTLHLPTGSYPIPAGALFFYWINHYMVLVLFVPWVVMVRMGDNDGSWRLPTIRELALSPLARDTAITVLALVCLMALHHVATDPSKSAMLMSLFLPAAWLTLRRGWRAAVLGGTLSLISMSALVPFAWKPSAGGTFEPQVFMALAMTSLYVFGAHISAQWRLREHAQRTAQANQEAIREGLLFGEFRLQQTSQALESVVDVLRIDHANVLARFVPEAEKNHYSKEAMQLHAQVYRLAESIHPSAWRQRGLDAALGETVAQALAEAGIGYSCQTPGRGLRFLSQAAQAGLYRTACEVVAFISASPACDGVSLTIRSGRYRGVRWVALRGKATRNAAHVATALLLSQERERLAPKLGARMNSLDELRQFVRVFDGTLRFRQIPEGVGLSVLLCDGSLPSSVQTGEATPLRLWVK</sequence>
<gene>
    <name evidence="8" type="ORF">DWU98_19475</name>
</gene>
<evidence type="ECO:0000256" key="3">
    <source>
        <dbReference type="ARBA" id="ARBA00022692"/>
    </source>
</evidence>
<feature type="domain" description="MASE1" evidence="7">
    <location>
        <begin position="30"/>
        <end position="311"/>
    </location>
</feature>
<name>A0A370WSG0_9GAMM</name>
<keyword evidence="4 6" id="KW-1133">Transmembrane helix</keyword>
<feature type="transmembrane region" description="Helical" evidence="6">
    <location>
        <begin position="133"/>
        <end position="150"/>
    </location>
</feature>
<evidence type="ECO:0000256" key="2">
    <source>
        <dbReference type="ARBA" id="ARBA00022475"/>
    </source>
</evidence>
<keyword evidence="9" id="KW-1185">Reference proteome</keyword>
<reference evidence="8 9" key="1">
    <citation type="submission" date="2018-07" db="EMBL/GenBank/DDBJ databases">
        <title>Dyella monticola sp. nov. and Dyella psychrodurans sp. nov. isolated from monsoon evergreen broad-leaved forest soil of Dinghu Mountain, China.</title>
        <authorList>
            <person name="Gao Z."/>
            <person name="Qiu L."/>
        </authorList>
    </citation>
    <scope>NUCLEOTIDE SEQUENCE [LARGE SCALE GENOMIC DNA]</scope>
    <source>
        <strain evidence="8 9">4G-K06</strain>
    </source>
</reference>